<evidence type="ECO:0000256" key="1">
    <source>
        <dbReference type="SAM" id="MobiDB-lite"/>
    </source>
</evidence>
<evidence type="ECO:0000313" key="2">
    <source>
        <dbReference type="EMBL" id="KAG4425231.1"/>
    </source>
</evidence>
<evidence type="ECO:0000313" key="3">
    <source>
        <dbReference type="Proteomes" id="UP000664132"/>
    </source>
</evidence>
<name>A0A8H7WHW7_9HELO</name>
<gene>
    <name evidence="2" type="ORF">IFR04_001598</name>
</gene>
<feature type="region of interest" description="Disordered" evidence="1">
    <location>
        <begin position="71"/>
        <end position="174"/>
    </location>
</feature>
<dbReference type="EMBL" id="JAFJYH010000012">
    <property type="protein sequence ID" value="KAG4425231.1"/>
    <property type="molecule type" value="Genomic_DNA"/>
</dbReference>
<dbReference type="OrthoDB" id="3540120at2759"/>
<feature type="region of interest" description="Disordered" evidence="1">
    <location>
        <begin position="203"/>
        <end position="231"/>
    </location>
</feature>
<dbReference type="Proteomes" id="UP000664132">
    <property type="component" value="Unassembled WGS sequence"/>
</dbReference>
<reference evidence="2" key="1">
    <citation type="submission" date="2021-02" db="EMBL/GenBank/DDBJ databases">
        <title>Genome sequence Cadophora malorum strain M34.</title>
        <authorList>
            <person name="Stefanovic E."/>
            <person name="Vu D."/>
            <person name="Scully C."/>
            <person name="Dijksterhuis J."/>
            <person name="Roader J."/>
            <person name="Houbraken J."/>
        </authorList>
    </citation>
    <scope>NUCLEOTIDE SEQUENCE</scope>
    <source>
        <strain evidence="2">M34</strain>
    </source>
</reference>
<organism evidence="2 3">
    <name type="scientific">Cadophora malorum</name>
    <dbReference type="NCBI Taxonomy" id="108018"/>
    <lineage>
        <taxon>Eukaryota</taxon>
        <taxon>Fungi</taxon>
        <taxon>Dikarya</taxon>
        <taxon>Ascomycota</taxon>
        <taxon>Pezizomycotina</taxon>
        <taxon>Leotiomycetes</taxon>
        <taxon>Helotiales</taxon>
        <taxon>Ploettnerulaceae</taxon>
        <taxon>Cadophora</taxon>
    </lineage>
</organism>
<dbReference type="AlphaFoldDB" id="A0A8H7WHW7"/>
<proteinExistence type="predicted"/>
<feature type="compositionally biased region" description="Basic and acidic residues" evidence="1">
    <location>
        <begin position="75"/>
        <end position="86"/>
    </location>
</feature>
<comment type="caution">
    <text evidence="2">The sequence shown here is derived from an EMBL/GenBank/DDBJ whole genome shotgun (WGS) entry which is preliminary data.</text>
</comment>
<feature type="region of interest" description="Disordered" evidence="1">
    <location>
        <begin position="26"/>
        <end position="57"/>
    </location>
</feature>
<sequence length="231" mass="26229">MSNTPITSLPGYPYFYAIPINGYIRDGPDKRSKRFSKSRLQDRHSLPPQYTPPPAWSPYIIEGLAELDGLNEIPRQIRSDHQRPYDKPLPTRPQTTPPKMSQRRKSHSPSLSTKHSWTAYKPQVSSPLSSSSSADKLQDLATIEEQESDPSIAANSHRAPVAEMERPEEDMSDEERVQVALIESIFLMLHNLQPSYLPQAEKTVSKIMPRPSRKNRLSRQPSVRISPMFAS</sequence>
<accession>A0A8H7WHW7</accession>
<keyword evidence="3" id="KW-1185">Reference proteome</keyword>
<protein>
    <submittedName>
        <fullName evidence="2">Uncharacterized protein</fullName>
    </submittedName>
</protein>